<dbReference type="Gene3D" id="3.30.420.10">
    <property type="entry name" value="Ribonuclease H-like superfamily/Ribonuclease H"/>
    <property type="match status" value="1"/>
</dbReference>
<evidence type="ECO:0000313" key="2">
    <source>
        <dbReference type="EMBL" id="WMV37705.1"/>
    </source>
</evidence>
<dbReference type="GO" id="GO:0003676">
    <property type="term" value="F:nucleic acid binding"/>
    <property type="evidence" value="ECO:0007669"/>
    <property type="project" value="InterPro"/>
</dbReference>
<dbReference type="EMBL" id="CP133618">
    <property type="protein sequence ID" value="WMV37705.1"/>
    <property type="molecule type" value="Genomic_DNA"/>
</dbReference>
<evidence type="ECO:0000259" key="1">
    <source>
        <dbReference type="PROSITE" id="PS50994"/>
    </source>
</evidence>
<feature type="domain" description="Integrase catalytic" evidence="1">
    <location>
        <begin position="16"/>
        <end position="180"/>
    </location>
</feature>
<gene>
    <name evidence="2" type="ORF">MTR67_031090</name>
</gene>
<accession>A0AAF0U1S5</accession>
<organism evidence="2 3">
    <name type="scientific">Solanum verrucosum</name>
    <dbReference type="NCBI Taxonomy" id="315347"/>
    <lineage>
        <taxon>Eukaryota</taxon>
        <taxon>Viridiplantae</taxon>
        <taxon>Streptophyta</taxon>
        <taxon>Embryophyta</taxon>
        <taxon>Tracheophyta</taxon>
        <taxon>Spermatophyta</taxon>
        <taxon>Magnoliopsida</taxon>
        <taxon>eudicotyledons</taxon>
        <taxon>Gunneridae</taxon>
        <taxon>Pentapetalae</taxon>
        <taxon>asterids</taxon>
        <taxon>lamiids</taxon>
        <taxon>Solanales</taxon>
        <taxon>Solanaceae</taxon>
        <taxon>Solanoideae</taxon>
        <taxon>Solaneae</taxon>
        <taxon>Solanum</taxon>
    </lineage>
</organism>
<keyword evidence="3" id="KW-1185">Reference proteome</keyword>
<dbReference type="InterPro" id="IPR052160">
    <property type="entry name" value="Gypsy_RT_Integrase-like"/>
</dbReference>
<name>A0AAF0U1S5_SOLVR</name>
<sequence length="283" mass="31596">MLSMSAAKRSVQKARVALTPILEVELFDVWGIDLMGPFVSSLGNNYILVAVDYVSKWVEVIALPNNEGKSVVQFLKRYIFARFGTPRAIISDGGSHFCNRWFSMALSKYGVKHKVATPYHPQTSGQVEVSIREIKSILAKTVNANRTDWSRKLDDARWAYQTAYKTPFGISPYQLVYADHSASLVRIADQLGDSPFSVFHRRLAPTFNIVMLWVIGRHGTASQNFSAMRQLVSFTADLILSFRAQHTGTKGEVRPFGDSTSGLSNLQAFISSFFSAFSFLFAT</sequence>
<dbReference type="PANTHER" id="PTHR47266">
    <property type="entry name" value="ENDONUCLEASE-RELATED"/>
    <property type="match status" value="1"/>
</dbReference>
<dbReference type="AlphaFoldDB" id="A0AAF0U1S5"/>
<reference evidence="2" key="1">
    <citation type="submission" date="2023-08" db="EMBL/GenBank/DDBJ databases">
        <title>A de novo genome assembly of Solanum verrucosum Schlechtendal, a Mexican diploid species geographically isolated from the other diploid A-genome species in potato relatives.</title>
        <authorList>
            <person name="Hosaka K."/>
        </authorList>
    </citation>
    <scope>NUCLEOTIDE SEQUENCE</scope>
    <source>
        <tissue evidence="2">Young leaves</tissue>
    </source>
</reference>
<dbReference type="Pfam" id="PF00665">
    <property type="entry name" value="rve"/>
    <property type="match status" value="1"/>
</dbReference>
<proteinExistence type="predicted"/>
<dbReference type="InterPro" id="IPR036397">
    <property type="entry name" value="RNaseH_sf"/>
</dbReference>
<dbReference type="PROSITE" id="PS50994">
    <property type="entry name" value="INTEGRASE"/>
    <property type="match status" value="1"/>
</dbReference>
<dbReference type="InterPro" id="IPR012337">
    <property type="entry name" value="RNaseH-like_sf"/>
</dbReference>
<dbReference type="GO" id="GO:0015074">
    <property type="term" value="P:DNA integration"/>
    <property type="evidence" value="ECO:0007669"/>
    <property type="project" value="InterPro"/>
</dbReference>
<evidence type="ECO:0000313" key="3">
    <source>
        <dbReference type="Proteomes" id="UP001234989"/>
    </source>
</evidence>
<dbReference type="SUPFAM" id="SSF53098">
    <property type="entry name" value="Ribonuclease H-like"/>
    <property type="match status" value="1"/>
</dbReference>
<dbReference type="Proteomes" id="UP001234989">
    <property type="component" value="Chromosome 7"/>
</dbReference>
<protein>
    <recommendedName>
        <fullName evidence="1">Integrase catalytic domain-containing protein</fullName>
    </recommendedName>
</protein>
<dbReference type="InterPro" id="IPR001584">
    <property type="entry name" value="Integrase_cat-core"/>
</dbReference>